<name>A0A0W8IM31_9MICC</name>
<gene>
    <name evidence="6" type="ORF">AVL63_10195</name>
    <name evidence="7" type="ORF">HNR24_002377</name>
</gene>
<dbReference type="SUPFAM" id="SSF55781">
    <property type="entry name" value="GAF domain-like"/>
    <property type="match status" value="1"/>
</dbReference>
<dbReference type="GO" id="GO:0003700">
    <property type="term" value="F:DNA-binding transcription factor activity"/>
    <property type="evidence" value="ECO:0007669"/>
    <property type="project" value="TreeGrafter"/>
</dbReference>
<evidence type="ECO:0000259" key="5">
    <source>
        <dbReference type="PROSITE" id="PS51078"/>
    </source>
</evidence>
<evidence type="ECO:0000256" key="2">
    <source>
        <dbReference type="ARBA" id="ARBA00023125"/>
    </source>
</evidence>
<evidence type="ECO:0000313" key="6">
    <source>
        <dbReference type="EMBL" id="KUG60688.1"/>
    </source>
</evidence>
<dbReference type="PANTHER" id="PTHR30136">
    <property type="entry name" value="HELIX-TURN-HELIX TRANSCRIPTIONAL REGULATOR, ICLR FAMILY"/>
    <property type="match status" value="1"/>
</dbReference>
<keyword evidence="1" id="KW-0805">Transcription regulation</keyword>
<accession>A0A0W8IM31</accession>
<reference evidence="8" key="2">
    <citation type="submission" date="2015-12" db="EMBL/GenBank/DDBJ databases">
        <authorList>
            <person name="Nair G.R."/>
            <person name="Kaur G."/>
            <person name="Mayilraj S."/>
        </authorList>
    </citation>
    <scope>NUCLEOTIDE SEQUENCE [LARGE SCALE GENOMIC DNA]</scope>
    <source>
        <strain evidence="8">CD08_7</strain>
    </source>
</reference>
<evidence type="ECO:0000259" key="4">
    <source>
        <dbReference type="PROSITE" id="PS51077"/>
    </source>
</evidence>
<keyword evidence="2" id="KW-0238">DNA-binding</keyword>
<evidence type="ECO:0000256" key="3">
    <source>
        <dbReference type="ARBA" id="ARBA00023163"/>
    </source>
</evidence>
<dbReference type="Gene3D" id="1.10.10.10">
    <property type="entry name" value="Winged helix-like DNA-binding domain superfamily/Winged helix DNA-binding domain"/>
    <property type="match status" value="1"/>
</dbReference>
<dbReference type="InterPro" id="IPR050707">
    <property type="entry name" value="HTH_MetabolicPath_Reg"/>
</dbReference>
<dbReference type="Pfam" id="PF01614">
    <property type="entry name" value="IclR_C"/>
    <property type="match status" value="1"/>
</dbReference>
<dbReference type="EMBL" id="LQBM01000001">
    <property type="protein sequence ID" value="KUG60688.1"/>
    <property type="molecule type" value="Genomic_DNA"/>
</dbReference>
<dbReference type="PROSITE" id="PS51078">
    <property type="entry name" value="ICLR_ED"/>
    <property type="match status" value="1"/>
</dbReference>
<dbReference type="Pfam" id="PF09339">
    <property type="entry name" value="HTH_IclR"/>
    <property type="match status" value="1"/>
</dbReference>
<dbReference type="Gene3D" id="3.30.450.40">
    <property type="match status" value="1"/>
</dbReference>
<dbReference type="AlphaFoldDB" id="A0A0W8IM31"/>
<evidence type="ECO:0000313" key="7">
    <source>
        <dbReference type="EMBL" id="MBA8922444.1"/>
    </source>
</evidence>
<dbReference type="Proteomes" id="UP000546252">
    <property type="component" value="Unassembled WGS sequence"/>
</dbReference>
<keyword evidence="8" id="KW-1185">Reference proteome</keyword>
<dbReference type="InterPro" id="IPR005471">
    <property type="entry name" value="Tscrpt_reg_IclR_N"/>
</dbReference>
<dbReference type="InterPro" id="IPR029016">
    <property type="entry name" value="GAF-like_dom_sf"/>
</dbReference>
<dbReference type="EMBL" id="JACJIH010000001">
    <property type="protein sequence ID" value="MBA8922444.1"/>
    <property type="molecule type" value="Genomic_DNA"/>
</dbReference>
<evidence type="ECO:0000256" key="1">
    <source>
        <dbReference type="ARBA" id="ARBA00023015"/>
    </source>
</evidence>
<dbReference type="PROSITE" id="PS51077">
    <property type="entry name" value="HTH_ICLR"/>
    <property type="match status" value="1"/>
</dbReference>
<protein>
    <submittedName>
        <fullName evidence="7">IclR family acetate operon transcriptional repressor</fullName>
    </submittedName>
    <submittedName>
        <fullName evidence="6">IclR family transcriptional regulator</fullName>
    </submittedName>
</protein>
<dbReference type="OrthoDB" id="8479143at2"/>
<dbReference type="GO" id="GO:0045892">
    <property type="term" value="P:negative regulation of DNA-templated transcription"/>
    <property type="evidence" value="ECO:0007669"/>
    <property type="project" value="TreeGrafter"/>
</dbReference>
<dbReference type="InterPro" id="IPR036388">
    <property type="entry name" value="WH-like_DNA-bd_sf"/>
</dbReference>
<reference evidence="7 9" key="3">
    <citation type="submission" date="2020-08" db="EMBL/GenBank/DDBJ databases">
        <title>Sequencing the genomes of 1000 actinobacteria strains.</title>
        <authorList>
            <person name="Klenk H.-P."/>
        </authorList>
    </citation>
    <scope>NUCLEOTIDE SEQUENCE [LARGE SCALE GENOMIC DNA]</scope>
    <source>
        <strain evidence="7 9">DSM 19081</strain>
    </source>
</reference>
<dbReference type="SUPFAM" id="SSF46785">
    <property type="entry name" value="Winged helix' DNA-binding domain"/>
    <property type="match status" value="1"/>
</dbReference>
<organism evidence="6 8">
    <name type="scientific">Nesterenkonia jeotgali</name>
    <dbReference type="NCBI Taxonomy" id="317018"/>
    <lineage>
        <taxon>Bacteria</taxon>
        <taxon>Bacillati</taxon>
        <taxon>Actinomycetota</taxon>
        <taxon>Actinomycetes</taxon>
        <taxon>Micrococcales</taxon>
        <taxon>Micrococcaceae</taxon>
        <taxon>Nesterenkonia</taxon>
    </lineage>
</organism>
<dbReference type="InterPro" id="IPR014757">
    <property type="entry name" value="Tscrpt_reg_IclR_C"/>
</dbReference>
<dbReference type="SMART" id="SM00346">
    <property type="entry name" value="HTH_ICLR"/>
    <property type="match status" value="1"/>
</dbReference>
<feature type="domain" description="IclR-ED" evidence="5">
    <location>
        <begin position="75"/>
        <end position="254"/>
    </location>
</feature>
<keyword evidence="3" id="KW-0804">Transcription</keyword>
<evidence type="ECO:0000313" key="9">
    <source>
        <dbReference type="Proteomes" id="UP000546252"/>
    </source>
</evidence>
<evidence type="ECO:0000313" key="8">
    <source>
        <dbReference type="Proteomes" id="UP000054023"/>
    </source>
</evidence>
<feature type="domain" description="HTH iclR-type" evidence="4">
    <location>
        <begin position="13"/>
        <end position="74"/>
    </location>
</feature>
<dbReference type="PANTHER" id="PTHR30136:SF24">
    <property type="entry name" value="HTH-TYPE TRANSCRIPTIONAL REPRESSOR ALLR"/>
    <property type="match status" value="1"/>
</dbReference>
<dbReference type="InterPro" id="IPR036390">
    <property type="entry name" value="WH_DNA-bd_sf"/>
</dbReference>
<dbReference type="RefSeq" id="WP_058887662.1">
    <property type="nucleotide sequence ID" value="NZ_BAAAKT010000001.1"/>
</dbReference>
<reference evidence="6" key="1">
    <citation type="submission" date="2015-12" db="EMBL/GenBank/DDBJ databases">
        <authorList>
            <person name="Shamseldin A."/>
            <person name="Moawad H."/>
            <person name="Abd El-Rahim W.M."/>
            <person name="Sadowsky M.J."/>
        </authorList>
    </citation>
    <scope>NUCLEOTIDE SEQUENCE [LARGE SCALE GENOMIC DNA]</scope>
    <source>
        <strain evidence="6">CD08_7</strain>
    </source>
</reference>
<dbReference type="Proteomes" id="UP000054023">
    <property type="component" value="Unassembled WGS sequence"/>
</dbReference>
<sequence>MEANVRNADSQRVQVVERAFALLEVLAGLGGSATAGELKAATGLAGPTVHRLLHTLMGVGVVHQLSDRRYALGANLVPLGESATRQLGGPAVPQMQALVAELGESVNLAAMESEMIVYIGQVPSPHSMRMFTEVGRRAHLHSTGVGKALLAGMDPVRVREILGATGMPSLTEKTLTRPQALLDQLPRIAAQGYALDDEEQEMGVRCLAVVVPHGPSPMGLSVSGPTGRMHDGFVRHAVPLMRRTAVEIGRRMSRLSPRRG</sequence>
<proteinExistence type="predicted"/>
<dbReference type="GO" id="GO:0003677">
    <property type="term" value="F:DNA binding"/>
    <property type="evidence" value="ECO:0007669"/>
    <property type="project" value="UniProtKB-KW"/>
</dbReference>
<comment type="caution">
    <text evidence="6">The sequence shown here is derived from an EMBL/GenBank/DDBJ whole genome shotgun (WGS) entry which is preliminary data.</text>
</comment>
<dbReference type="STRING" id="317018.AVL63_10195"/>